<feature type="transmembrane region" description="Helical" evidence="7">
    <location>
        <begin position="426"/>
        <end position="445"/>
    </location>
</feature>
<accession>A0A9X3DD71</accession>
<evidence type="ECO:0000313" key="9">
    <source>
        <dbReference type="Proteomes" id="UP001142592"/>
    </source>
</evidence>
<keyword evidence="6 7" id="KW-0472">Membrane</keyword>
<dbReference type="AlphaFoldDB" id="A0A9X3DD71"/>
<protein>
    <submittedName>
        <fullName evidence="8">Nucleoside permease</fullName>
    </submittedName>
</protein>
<keyword evidence="4 7" id="KW-0812">Transmembrane</keyword>
<dbReference type="InterPro" id="IPR004740">
    <property type="entry name" value="Nuc_H_symport"/>
</dbReference>
<dbReference type="PANTHER" id="PTHR23522:SF4">
    <property type="entry name" value="NUCLEOSIDE PERMEASE NUPG-RELATED"/>
    <property type="match status" value="1"/>
</dbReference>
<dbReference type="Proteomes" id="UP001142592">
    <property type="component" value="Unassembled WGS sequence"/>
</dbReference>
<dbReference type="EMBL" id="JAPJUH010000003">
    <property type="protein sequence ID" value="MCX3265523.1"/>
    <property type="molecule type" value="Genomic_DNA"/>
</dbReference>
<keyword evidence="5 7" id="KW-1133">Transmembrane helix</keyword>
<dbReference type="PANTHER" id="PTHR23522">
    <property type="entry name" value="BLL5896 PROTEIN"/>
    <property type="match status" value="1"/>
</dbReference>
<dbReference type="CDD" id="cd06177">
    <property type="entry name" value="MFS_NHS"/>
    <property type="match status" value="1"/>
</dbReference>
<evidence type="ECO:0000256" key="4">
    <source>
        <dbReference type="ARBA" id="ARBA00022692"/>
    </source>
</evidence>
<evidence type="ECO:0000256" key="3">
    <source>
        <dbReference type="ARBA" id="ARBA00022475"/>
    </source>
</evidence>
<feature type="transmembrane region" description="Helical" evidence="7">
    <location>
        <begin position="70"/>
        <end position="89"/>
    </location>
</feature>
<dbReference type="InterPro" id="IPR036259">
    <property type="entry name" value="MFS_trans_sf"/>
</dbReference>
<evidence type="ECO:0000256" key="1">
    <source>
        <dbReference type="ARBA" id="ARBA00004651"/>
    </source>
</evidence>
<evidence type="ECO:0000256" key="5">
    <source>
        <dbReference type="ARBA" id="ARBA00022989"/>
    </source>
</evidence>
<name>A0A9X3DD71_9SPHI</name>
<evidence type="ECO:0000256" key="7">
    <source>
        <dbReference type="SAM" id="Phobius"/>
    </source>
</evidence>
<keyword evidence="2" id="KW-0813">Transport</keyword>
<dbReference type="NCBIfam" id="TIGR00889">
    <property type="entry name" value="2A0110"/>
    <property type="match status" value="1"/>
</dbReference>
<feature type="transmembrane region" description="Helical" evidence="7">
    <location>
        <begin position="95"/>
        <end position="115"/>
    </location>
</feature>
<reference evidence="8" key="1">
    <citation type="submission" date="2022-11" db="EMBL/GenBank/DDBJ databases">
        <authorList>
            <person name="Graham C."/>
            <person name="Newman J.D."/>
        </authorList>
    </citation>
    <scope>NUCLEOTIDE SEQUENCE</scope>
    <source>
        <strain evidence="8">DSM 19486</strain>
    </source>
</reference>
<organism evidence="8 9">
    <name type="scientific">Pedobacter agri</name>
    <dbReference type="NCBI Taxonomy" id="454586"/>
    <lineage>
        <taxon>Bacteria</taxon>
        <taxon>Pseudomonadati</taxon>
        <taxon>Bacteroidota</taxon>
        <taxon>Sphingobacteriia</taxon>
        <taxon>Sphingobacteriales</taxon>
        <taxon>Sphingobacteriaceae</taxon>
        <taxon>Pedobacter</taxon>
    </lineage>
</organism>
<dbReference type="GO" id="GO:0005886">
    <property type="term" value="C:plasma membrane"/>
    <property type="evidence" value="ECO:0007669"/>
    <property type="project" value="UniProtKB-SubCell"/>
</dbReference>
<feature type="transmembrane region" description="Helical" evidence="7">
    <location>
        <begin position="43"/>
        <end position="63"/>
    </location>
</feature>
<evidence type="ECO:0000313" key="8">
    <source>
        <dbReference type="EMBL" id="MCX3265523.1"/>
    </source>
</evidence>
<dbReference type="Gene3D" id="1.20.1250.20">
    <property type="entry name" value="MFS general substrate transporter like domains"/>
    <property type="match status" value="2"/>
</dbReference>
<keyword evidence="9" id="KW-1185">Reference proteome</keyword>
<proteinExistence type="predicted"/>
<comment type="caution">
    <text evidence="8">The sequence shown here is derived from an EMBL/GenBank/DDBJ whole genome shotgun (WGS) entry which is preliminary data.</text>
</comment>
<dbReference type="FunFam" id="1.20.1250.20:FF:000012">
    <property type="entry name" value="Nucleoside permease NupG"/>
    <property type="match status" value="1"/>
</dbReference>
<sequence>MMNVKFRLTLMSFMQFFVWGAWLITIANYWFGTKQWDGTQFGAIFATMGFASLFMPTLTGIIADKWVNAEVLYGILHILYAAVLFYLPQVESPNAFFWTILAAMCFYMPTISLSNSISYTTLKSGNLDVVKDFPPIRVWGTVGFIAAMWITNLTGNKASAYQFYIAGTGALLLGIYAFTLPKCKPSRLISEKASLMQTLGLEAFKLFANYKMALFFIFSMFLGGALQLTNAYGDVFLDEFKNFPKYADSFVVKYSTIIMSISQVSETLFILAIPFFLKRYGIKKVMIIAMLAWVFRFGLFAYGNPAGNLWMIILSCVVYGMAFDFFNISGSLFVETSTTAKTRSSAQGMFMMMTNGFGAVFGSLVSGWMIDKYFTKSFNNIQATSDFVGSETTNSHLLNFVKTQGVSIMENGSFDKTIHMKDWHSIWLSFTIYALVITILFAILFKHKHTKAEEKAIDAITH</sequence>
<evidence type="ECO:0000256" key="2">
    <source>
        <dbReference type="ARBA" id="ARBA00022448"/>
    </source>
</evidence>
<keyword evidence="3" id="KW-1003">Cell membrane</keyword>
<feature type="transmembrane region" description="Helical" evidence="7">
    <location>
        <begin position="213"/>
        <end position="232"/>
    </location>
</feature>
<feature type="transmembrane region" description="Helical" evidence="7">
    <location>
        <begin position="136"/>
        <end position="155"/>
    </location>
</feature>
<gene>
    <name evidence="8" type="ORF">OQZ29_12250</name>
</gene>
<feature type="transmembrane region" description="Helical" evidence="7">
    <location>
        <begin position="252"/>
        <end position="273"/>
    </location>
</feature>
<feature type="transmembrane region" description="Helical" evidence="7">
    <location>
        <begin position="349"/>
        <end position="370"/>
    </location>
</feature>
<evidence type="ECO:0000256" key="6">
    <source>
        <dbReference type="ARBA" id="ARBA00023136"/>
    </source>
</evidence>
<dbReference type="GO" id="GO:0015212">
    <property type="term" value="F:cytidine transmembrane transporter activity"/>
    <property type="evidence" value="ECO:0007669"/>
    <property type="project" value="TreeGrafter"/>
</dbReference>
<feature type="transmembrane region" description="Helical" evidence="7">
    <location>
        <begin position="12"/>
        <end position="31"/>
    </location>
</feature>
<feature type="transmembrane region" description="Helical" evidence="7">
    <location>
        <begin position="309"/>
        <end position="328"/>
    </location>
</feature>
<dbReference type="SUPFAM" id="SSF103473">
    <property type="entry name" value="MFS general substrate transporter"/>
    <property type="match status" value="2"/>
</dbReference>
<feature type="transmembrane region" description="Helical" evidence="7">
    <location>
        <begin position="285"/>
        <end position="303"/>
    </location>
</feature>
<feature type="transmembrane region" description="Helical" evidence="7">
    <location>
        <begin position="161"/>
        <end position="180"/>
    </location>
</feature>
<comment type="subcellular location">
    <subcellularLocation>
        <location evidence="1">Cell membrane</location>
        <topology evidence="1">Multi-pass membrane protein</topology>
    </subcellularLocation>
</comment>
<dbReference type="GO" id="GO:0015213">
    <property type="term" value="F:uridine transmembrane transporter activity"/>
    <property type="evidence" value="ECO:0007669"/>
    <property type="project" value="TreeGrafter"/>
</dbReference>
<dbReference type="Pfam" id="PF03825">
    <property type="entry name" value="Nuc_H_symport"/>
    <property type="match status" value="1"/>
</dbReference>